<feature type="compositionally biased region" description="Polar residues" evidence="1">
    <location>
        <begin position="1"/>
        <end position="15"/>
    </location>
</feature>
<evidence type="ECO:0000256" key="1">
    <source>
        <dbReference type="SAM" id="MobiDB-lite"/>
    </source>
</evidence>
<feature type="compositionally biased region" description="Polar residues" evidence="1">
    <location>
        <begin position="365"/>
        <end position="382"/>
    </location>
</feature>
<sequence length="422" mass="47346">MSTQSTSSEDYSCSGESIDPFDSNHPENRLECLEDPNAYGPPAPGGDMVGLGPPVPSVSRRKVKAIDPCQGRCLVTNATPDSGIKYTHCLPTHLSEDSNMIRRLEWYWGLRMGDLNLNTEHNIFPVSAQLSAMHECPREAPSWFLVPEDHIVDMFFSRTTTFNMVQDPCKEGEIPCYSRTWRGNLPELQGKTFKYRLVPMYIRMEGMALTYIRHPPIRRPKVSDVTVDVYPFNNLPWVTSHLDPKFVIMEAGRKLGKIGSYDLKWGNPLAKKWFDGRPVLRPLLLLYEAWSAPMPSEADQDFGFSPPVVSDPLFSPPVDSDTSSPTAHLHSEEVDPMVPCDPDPVKDSDGWDHSAIAQWSIDTSGQGTSLDSFSSEGQTATQDNDDQIMDSDEDSQFDFMIGAGSRTPPRRLILSKDGKHWY</sequence>
<evidence type="ECO:0000313" key="2">
    <source>
        <dbReference type="EMBL" id="KAF5326676.1"/>
    </source>
</evidence>
<accession>A0A8H5BP92</accession>
<feature type="region of interest" description="Disordered" evidence="1">
    <location>
        <begin position="301"/>
        <end position="351"/>
    </location>
</feature>
<dbReference type="EMBL" id="JAACJJ010000014">
    <property type="protein sequence ID" value="KAF5326676.1"/>
    <property type="molecule type" value="Genomic_DNA"/>
</dbReference>
<evidence type="ECO:0008006" key="4">
    <source>
        <dbReference type="Google" id="ProtNLM"/>
    </source>
</evidence>
<gene>
    <name evidence="2" type="ORF">D9619_004008</name>
</gene>
<feature type="compositionally biased region" description="Acidic residues" evidence="1">
    <location>
        <begin position="383"/>
        <end position="396"/>
    </location>
</feature>
<feature type="compositionally biased region" description="Low complexity" evidence="1">
    <location>
        <begin position="316"/>
        <end position="326"/>
    </location>
</feature>
<feature type="compositionally biased region" description="Basic and acidic residues" evidence="1">
    <location>
        <begin position="22"/>
        <end position="32"/>
    </location>
</feature>
<feature type="region of interest" description="Disordered" evidence="1">
    <location>
        <begin position="365"/>
        <end position="422"/>
    </location>
</feature>
<reference evidence="2 3" key="1">
    <citation type="journal article" date="2020" name="ISME J.">
        <title>Uncovering the hidden diversity of litter-decomposition mechanisms in mushroom-forming fungi.</title>
        <authorList>
            <person name="Floudas D."/>
            <person name="Bentzer J."/>
            <person name="Ahren D."/>
            <person name="Johansson T."/>
            <person name="Persson P."/>
            <person name="Tunlid A."/>
        </authorList>
    </citation>
    <scope>NUCLEOTIDE SEQUENCE [LARGE SCALE GENOMIC DNA]</scope>
    <source>
        <strain evidence="2 3">CBS 101986</strain>
    </source>
</reference>
<protein>
    <recommendedName>
        <fullName evidence="4">HNH nuclease domain-containing protein</fullName>
    </recommendedName>
</protein>
<dbReference type="OrthoDB" id="3133596at2759"/>
<dbReference type="AlphaFoldDB" id="A0A8H5BP92"/>
<keyword evidence="3" id="KW-1185">Reference proteome</keyword>
<dbReference type="Proteomes" id="UP000567179">
    <property type="component" value="Unassembled WGS sequence"/>
</dbReference>
<evidence type="ECO:0000313" key="3">
    <source>
        <dbReference type="Proteomes" id="UP000567179"/>
    </source>
</evidence>
<proteinExistence type="predicted"/>
<name>A0A8H5BP92_9AGAR</name>
<feature type="region of interest" description="Disordered" evidence="1">
    <location>
        <begin position="1"/>
        <end position="46"/>
    </location>
</feature>
<comment type="caution">
    <text evidence="2">The sequence shown here is derived from an EMBL/GenBank/DDBJ whole genome shotgun (WGS) entry which is preliminary data.</text>
</comment>
<organism evidence="2 3">
    <name type="scientific">Psilocybe cf. subviscida</name>
    <dbReference type="NCBI Taxonomy" id="2480587"/>
    <lineage>
        <taxon>Eukaryota</taxon>
        <taxon>Fungi</taxon>
        <taxon>Dikarya</taxon>
        <taxon>Basidiomycota</taxon>
        <taxon>Agaricomycotina</taxon>
        <taxon>Agaricomycetes</taxon>
        <taxon>Agaricomycetidae</taxon>
        <taxon>Agaricales</taxon>
        <taxon>Agaricineae</taxon>
        <taxon>Strophariaceae</taxon>
        <taxon>Psilocybe</taxon>
    </lineage>
</organism>